<name>A0A819LKK8_9BILA</name>
<feature type="transmembrane region" description="Helical" evidence="1">
    <location>
        <begin position="18"/>
        <end position="37"/>
    </location>
</feature>
<dbReference type="AlphaFoldDB" id="A0A819LKK8"/>
<accession>A0A819LKK8</accession>
<evidence type="ECO:0000313" key="3">
    <source>
        <dbReference type="Proteomes" id="UP000663823"/>
    </source>
</evidence>
<organism evidence="2 3">
    <name type="scientific">Rotaria sordida</name>
    <dbReference type="NCBI Taxonomy" id="392033"/>
    <lineage>
        <taxon>Eukaryota</taxon>
        <taxon>Metazoa</taxon>
        <taxon>Spiralia</taxon>
        <taxon>Gnathifera</taxon>
        <taxon>Rotifera</taxon>
        <taxon>Eurotatoria</taxon>
        <taxon>Bdelloidea</taxon>
        <taxon>Philodinida</taxon>
        <taxon>Philodinidae</taxon>
        <taxon>Rotaria</taxon>
    </lineage>
</organism>
<reference evidence="2" key="1">
    <citation type="submission" date="2021-02" db="EMBL/GenBank/DDBJ databases">
        <authorList>
            <person name="Nowell W R."/>
        </authorList>
    </citation>
    <scope>NUCLEOTIDE SEQUENCE</scope>
</reference>
<keyword evidence="1" id="KW-1133">Transmembrane helix</keyword>
<sequence>HIAVRNVEHNKNFLHISFMYYQLMLFEFYSKLIFYVFPRGVWASIIISLGHGGTIVPGGDS</sequence>
<evidence type="ECO:0000313" key="2">
    <source>
        <dbReference type="EMBL" id="CAF3967448.1"/>
    </source>
</evidence>
<keyword evidence="1" id="KW-0812">Transmembrane</keyword>
<gene>
    <name evidence="2" type="ORF">OTI717_LOCUS27249</name>
</gene>
<proteinExistence type="predicted"/>
<dbReference type="EMBL" id="CAJOAX010006009">
    <property type="protein sequence ID" value="CAF3967448.1"/>
    <property type="molecule type" value="Genomic_DNA"/>
</dbReference>
<keyword evidence="1" id="KW-0472">Membrane</keyword>
<dbReference type="Proteomes" id="UP000663823">
    <property type="component" value="Unassembled WGS sequence"/>
</dbReference>
<feature type="non-terminal residue" evidence="2">
    <location>
        <position position="1"/>
    </location>
</feature>
<comment type="caution">
    <text evidence="2">The sequence shown here is derived from an EMBL/GenBank/DDBJ whole genome shotgun (WGS) entry which is preliminary data.</text>
</comment>
<evidence type="ECO:0000256" key="1">
    <source>
        <dbReference type="SAM" id="Phobius"/>
    </source>
</evidence>
<protein>
    <submittedName>
        <fullName evidence="2">Uncharacterized protein</fullName>
    </submittedName>
</protein>